<feature type="domain" description="FAD-binding FR-type" evidence="1">
    <location>
        <begin position="7"/>
        <end position="107"/>
    </location>
</feature>
<dbReference type="GO" id="GO:0016491">
    <property type="term" value="F:oxidoreductase activity"/>
    <property type="evidence" value="ECO:0007669"/>
    <property type="project" value="InterPro"/>
</dbReference>
<accession>A0A9W6L454</accession>
<comment type="caution">
    <text evidence="2">The sequence shown here is derived from an EMBL/GenBank/DDBJ whole genome shotgun (WGS) entry which is preliminary data.</text>
</comment>
<keyword evidence="3" id="KW-1185">Reference proteome</keyword>
<sequence>MATELENGPVTVVTETVERLSPTLVRVGLGGPGLPGLDSLGVPDEALVLRFPGAEVGRWYTVRRWEPARLTVDIVLHPGGVGGEWAARARVGDELGITHRNSWFRRPEGARWQLLLGDVTALPAIGRIVEESADRLPTTVLVEVPDREDAQELPGAQVRWMHTAGLGRTPSRLDELVRGAQLPPGPGYVYVAGEASATRAVRRYLRRELGLPAGSYGVVGYWRAESEKWFARVAETGTDTAAIYAEELDAGGDPEDVRARYEERLATLGL</sequence>
<dbReference type="InterPro" id="IPR039374">
    <property type="entry name" value="SIP_fam"/>
</dbReference>
<dbReference type="Proteomes" id="UP001143463">
    <property type="component" value="Unassembled WGS sequence"/>
</dbReference>
<dbReference type="Pfam" id="PF04954">
    <property type="entry name" value="SIP"/>
    <property type="match status" value="1"/>
</dbReference>
<dbReference type="AlphaFoldDB" id="A0A9W6L454"/>
<dbReference type="PANTHER" id="PTHR30157:SF0">
    <property type="entry name" value="NADPH-DEPENDENT FERRIC-CHELATE REDUCTASE"/>
    <property type="match status" value="1"/>
</dbReference>
<dbReference type="Gene3D" id="3.40.50.80">
    <property type="entry name" value="Nucleotide-binding domain of ferredoxin-NADP reductase (FNR) module"/>
    <property type="match status" value="1"/>
</dbReference>
<dbReference type="SUPFAM" id="SSF63380">
    <property type="entry name" value="Riboflavin synthase domain-like"/>
    <property type="match status" value="1"/>
</dbReference>
<name>A0A9W6L454_9PSEU</name>
<proteinExistence type="predicted"/>
<dbReference type="InterPro" id="IPR017927">
    <property type="entry name" value="FAD-bd_FR_type"/>
</dbReference>
<dbReference type="InterPro" id="IPR007037">
    <property type="entry name" value="SIP_rossman_dom"/>
</dbReference>
<reference evidence="2" key="2">
    <citation type="submission" date="2023-01" db="EMBL/GenBank/DDBJ databases">
        <authorList>
            <person name="Sun Q."/>
            <person name="Evtushenko L."/>
        </authorList>
    </citation>
    <scope>NUCLEOTIDE SEQUENCE</scope>
    <source>
        <strain evidence="2">VKM Ac-1069</strain>
    </source>
</reference>
<protein>
    <submittedName>
        <fullName evidence="2">Siderophore-interacting protein</fullName>
    </submittedName>
</protein>
<dbReference type="EMBL" id="BSFQ01000010">
    <property type="protein sequence ID" value="GLL11810.1"/>
    <property type="molecule type" value="Genomic_DNA"/>
</dbReference>
<dbReference type="PROSITE" id="PS51384">
    <property type="entry name" value="FAD_FR"/>
    <property type="match status" value="1"/>
</dbReference>
<gene>
    <name evidence="2" type="ORF">GCM10017577_29510</name>
</gene>
<dbReference type="Gene3D" id="2.40.30.10">
    <property type="entry name" value="Translation factors"/>
    <property type="match status" value="1"/>
</dbReference>
<dbReference type="InterPro" id="IPR017938">
    <property type="entry name" value="Riboflavin_synthase-like_b-brl"/>
</dbReference>
<dbReference type="InterPro" id="IPR013113">
    <property type="entry name" value="SIP_FAD-bd"/>
</dbReference>
<dbReference type="RefSeq" id="WP_037038647.1">
    <property type="nucleotide sequence ID" value="NZ_BAAAUZ010000010.1"/>
</dbReference>
<evidence type="ECO:0000313" key="3">
    <source>
        <dbReference type="Proteomes" id="UP001143463"/>
    </source>
</evidence>
<evidence type="ECO:0000259" key="1">
    <source>
        <dbReference type="PROSITE" id="PS51384"/>
    </source>
</evidence>
<evidence type="ECO:0000313" key="2">
    <source>
        <dbReference type="EMBL" id="GLL11810.1"/>
    </source>
</evidence>
<organism evidence="2 3">
    <name type="scientific">Pseudonocardia halophobica</name>
    <dbReference type="NCBI Taxonomy" id="29401"/>
    <lineage>
        <taxon>Bacteria</taxon>
        <taxon>Bacillati</taxon>
        <taxon>Actinomycetota</taxon>
        <taxon>Actinomycetes</taxon>
        <taxon>Pseudonocardiales</taxon>
        <taxon>Pseudonocardiaceae</taxon>
        <taxon>Pseudonocardia</taxon>
    </lineage>
</organism>
<reference evidence="2" key="1">
    <citation type="journal article" date="2014" name="Int. J. Syst. Evol. Microbiol.">
        <title>Complete genome sequence of Corynebacterium casei LMG S-19264T (=DSM 44701T), isolated from a smear-ripened cheese.</title>
        <authorList>
            <consortium name="US DOE Joint Genome Institute (JGI-PGF)"/>
            <person name="Walter F."/>
            <person name="Albersmeier A."/>
            <person name="Kalinowski J."/>
            <person name="Ruckert C."/>
        </authorList>
    </citation>
    <scope>NUCLEOTIDE SEQUENCE</scope>
    <source>
        <strain evidence="2">VKM Ac-1069</strain>
    </source>
</reference>
<dbReference type="InterPro" id="IPR039261">
    <property type="entry name" value="FNR_nucleotide-bd"/>
</dbReference>
<dbReference type="CDD" id="cd06193">
    <property type="entry name" value="siderophore_interacting"/>
    <property type="match status" value="1"/>
</dbReference>
<dbReference type="Pfam" id="PF08021">
    <property type="entry name" value="FAD_binding_9"/>
    <property type="match status" value="1"/>
</dbReference>
<dbReference type="PANTHER" id="PTHR30157">
    <property type="entry name" value="FERRIC REDUCTASE, NADPH-DEPENDENT"/>
    <property type="match status" value="1"/>
</dbReference>